<evidence type="ECO:0000313" key="1">
    <source>
        <dbReference type="EMBL" id="VAX09664.1"/>
    </source>
</evidence>
<reference evidence="1" key="1">
    <citation type="submission" date="2018-06" db="EMBL/GenBank/DDBJ databases">
        <authorList>
            <person name="Zhirakovskaya E."/>
        </authorList>
    </citation>
    <scope>NUCLEOTIDE SEQUENCE</scope>
</reference>
<dbReference type="EMBL" id="UOFX01000056">
    <property type="protein sequence ID" value="VAX09664.1"/>
    <property type="molecule type" value="Genomic_DNA"/>
</dbReference>
<accession>A0A3B1BCM3</accession>
<gene>
    <name evidence="1" type="ORF">MNBD_GAMMA26-1136</name>
</gene>
<dbReference type="AlphaFoldDB" id="A0A3B1BCM3"/>
<proteinExistence type="predicted"/>
<organism evidence="1">
    <name type="scientific">hydrothermal vent metagenome</name>
    <dbReference type="NCBI Taxonomy" id="652676"/>
    <lineage>
        <taxon>unclassified sequences</taxon>
        <taxon>metagenomes</taxon>
        <taxon>ecological metagenomes</taxon>
    </lineage>
</organism>
<name>A0A3B1BCM3_9ZZZZ</name>
<protein>
    <submittedName>
        <fullName evidence="1">Uncharacterized protein</fullName>
    </submittedName>
</protein>
<sequence>MAEKIRIILDENQDVLSVEANIDGEWKRLEGKKATGGGGTQKAADGPGGCGTGSANCAAEPGMYLFEFFGVCYYFSC</sequence>